<evidence type="ECO:0000313" key="4">
    <source>
        <dbReference type="Proteomes" id="UP000059680"/>
    </source>
</evidence>
<feature type="chain" id="PRO_5006056599" evidence="2">
    <location>
        <begin position="19"/>
        <end position="257"/>
    </location>
</feature>
<sequence>MWLCAAYVVYWFLFGMLGKEFCRELTCTLVYMHGLNLQSMACIISDFAAVHRGAAVPAAAAGVARHVRGADAQGQGVPRPAAGERAPLPALHPPRAPGATPAAPASASAPGSSSCSSCSSSRSRPSPPSSTSCLSPGSRTTRSRARTFSSASRRCAAAAPPGRPAVAPPLRRCPPIRAVPRRPPSPTVGRTAVRADRAVHCLPRTAVRHAMLRRLGRLHDRAALVFSISAIASAPAPRAAPPPAAAHPRRPRLSACG</sequence>
<dbReference type="Gramene" id="Os04t0298066-00">
    <property type="protein sequence ID" value="Os04t0298066-00"/>
    <property type="gene ID" value="Os04g0298066"/>
</dbReference>
<feature type="signal peptide" evidence="2">
    <location>
        <begin position="1"/>
        <end position="18"/>
    </location>
</feature>
<keyword evidence="2" id="KW-0732">Signal</keyword>
<evidence type="ECO:0000313" key="3">
    <source>
        <dbReference type="EMBL" id="BAS88453.1"/>
    </source>
</evidence>
<evidence type="ECO:0000256" key="2">
    <source>
        <dbReference type="SAM" id="SignalP"/>
    </source>
</evidence>
<accession>A0A0P0W8A0</accession>
<reference evidence="4" key="1">
    <citation type="journal article" date="2005" name="Nature">
        <title>The map-based sequence of the rice genome.</title>
        <authorList>
            <consortium name="International rice genome sequencing project (IRGSP)"/>
            <person name="Matsumoto T."/>
            <person name="Wu J."/>
            <person name="Kanamori H."/>
            <person name="Katayose Y."/>
            <person name="Fujisawa M."/>
            <person name="Namiki N."/>
            <person name="Mizuno H."/>
            <person name="Yamamoto K."/>
            <person name="Antonio B.A."/>
            <person name="Baba T."/>
            <person name="Sakata K."/>
            <person name="Nagamura Y."/>
            <person name="Aoki H."/>
            <person name="Arikawa K."/>
            <person name="Arita K."/>
            <person name="Bito T."/>
            <person name="Chiden Y."/>
            <person name="Fujitsuka N."/>
            <person name="Fukunaka R."/>
            <person name="Hamada M."/>
            <person name="Harada C."/>
            <person name="Hayashi A."/>
            <person name="Hijishita S."/>
            <person name="Honda M."/>
            <person name="Hosokawa S."/>
            <person name="Ichikawa Y."/>
            <person name="Idonuma A."/>
            <person name="Iijima M."/>
            <person name="Ikeda M."/>
            <person name="Ikeno M."/>
            <person name="Ito K."/>
            <person name="Ito S."/>
            <person name="Ito T."/>
            <person name="Ito Y."/>
            <person name="Ito Y."/>
            <person name="Iwabuchi A."/>
            <person name="Kamiya K."/>
            <person name="Karasawa W."/>
            <person name="Kurita K."/>
            <person name="Katagiri S."/>
            <person name="Kikuta A."/>
            <person name="Kobayashi H."/>
            <person name="Kobayashi N."/>
            <person name="Machita K."/>
            <person name="Maehara T."/>
            <person name="Masukawa M."/>
            <person name="Mizubayashi T."/>
            <person name="Mukai Y."/>
            <person name="Nagasaki H."/>
            <person name="Nagata Y."/>
            <person name="Naito S."/>
            <person name="Nakashima M."/>
            <person name="Nakama Y."/>
            <person name="Nakamichi Y."/>
            <person name="Nakamura M."/>
            <person name="Meguro A."/>
            <person name="Negishi M."/>
            <person name="Ohta I."/>
            <person name="Ohta T."/>
            <person name="Okamoto M."/>
            <person name="Ono N."/>
            <person name="Saji S."/>
            <person name="Sakaguchi M."/>
            <person name="Sakai K."/>
            <person name="Shibata M."/>
            <person name="Shimokawa T."/>
            <person name="Song J."/>
            <person name="Takazaki Y."/>
            <person name="Terasawa K."/>
            <person name="Tsugane M."/>
            <person name="Tsuji K."/>
            <person name="Ueda S."/>
            <person name="Waki K."/>
            <person name="Yamagata H."/>
            <person name="Yamamoto M."/>
            <person name="Yamamoto S."/>
            <person name="Yamane H."/>
            <person name="Yoshiki S."/>
            <person name="Yoshihara R."/>
            <person name="Yukawa K."/>
            <person name="Zhong H."/>
            <person name="Yano M."/>
            <person name="Yuan Q."/>
            <person name="Ouyang S."/>
            <person name="Liu J."/>
            <person name="Jones K.M."/>
            <person name="Gansberger K."/>
            <person name="Moffat K."/>
            <person name="Hill J."/>
            <person name="Bera J."/>
            <person name="Fadrosh D."/>
            <person name="Jin S."/>
            <person name="Johri S."/>
            <person name="Kim M."/>
            <person name="Overton L."/>
            <person name="Reardon M."/>
            <person name="Tsitrin T."/>
            <person name="Vuong H."/>
            <person name="Weaver B."/>
            <person name="Ciecko A."/>
            <person name="Tallon L."/>
            <person name="Jackson J."/>
            <person name="Pai G."/>
            <person name="Aken S.V."/>
            <person name="Utterback T."/>
            <person name="Reidmuller S."/>
            <person name="Feldblyum T."/>
            <person name="Hsiao J."/>
            <person name="Zismann V."/>
            <person name="Iobst S."/>
            <person name="de Vazeille A.R."/>
            <person name="Buell C.R."/>
            <person name="Ying K."/>
            <person name="Li Y."/>
            <person name="Lu T."/>
            <person name="Huang Y."/>
            <person name="Zhao Q."/>
            <person name="Feng Q."/>
            <person name="Zhang L."/>
            <person name="Zhu J."/>
            <person name="Weng Q."/>
            <person name="Mu J."/>
            <person name="Lu Y."/>
            <person name="Fan D."/>
            <person name="Liu Y."/>
            <person name="Guan J."/>
            <person name="Zhang Y."/>
            <person name="Yu S."/>
            <person name="Liu X."/>
            <person name="Zhang Y."/>
            <person name="Hong G."/>
            <person name="Han B."/>
            <person name="Choisne N."/>
            <person name="Demange N."/>
            <person name="Orjeda G."/>
            <person name="Samain S."/>
            <person name="Cattolico L."/>
            <person name="Pelletier E."/>
            <person name="Couloux A."/>
            <person name="Segurens B."/>
            <person name="Wincker P."/>
            <person name="D'Hont A."/>
            <person name="Scarpelli C."/>
            <person name="Weissenbach J."/>
            <person name="Salanoubat M."/>
            <person name="Quetier F."/>
            <person name="Yu Y."/>
            <person name="Kim H.R."/>
            <person name="Rambo T."/>
            <person name="Currie J."/>
            <person name="Collura K."/>
            <person name="Luo M."/>
            <person name="Yang T."/>
            <person name="Ammiraju J.S.S."/>
            <person name="Engler F."/>
            <person name="Soderlund C."/>
            <person name="Wing R.A."/>
            <person name="Palmer L.E."/>
            <person name="de la Bastide M."/>
            <person name="Spiegel L."/>
            <person name="Nascimento L."/>
            <person name="Zutavern T."/>
            <person name="O'Shaughnessy A."/>
            <person name="Dike S."/>
            <person name="Dedhia N."/>
            <person name="Preston R."/>
            <person name="Balija V."/>
            <person name="McCombie W.R."/>
            <person name="Chow T."/>
            <person name="Chen H."/>
            <person name="Chung M."/>
            <person name="Chen C."/>
            <person name="Shaw J."/>
            <person name="Wu H."/>
            <person name="Hsiao K."/>
            <person name="Chao Y."/>
            <person name="Chu M."/>
            <person name="Cheng C."/>
            <person name="Hour A."/>
            <person name="Lee P."/>
            <person name="Lin S."/>
            <person name="Lin Y."/>
            <person name="Liou J."/>
            <person name="Liu S."/>
            <person name="Hsing Y."/>
            <person name="Raghuvanshi S."/>
            <person name="Mohanty A."/>
            <person name="Bharti A.K."/>
            <person name="Gaur A."/>
            <person name="Gupta V."/>
            <person name="Kumar D."/>
            <person name="Ravi V."/>
            <person name="Vij S."/>
            <person name="Kapur A."/>
            <person name="Khurana P."/>
            <person name="Khurana P."/>
            <person name="Khurana J.P."/>
            <person name="Tyagi A.K."/>
            <person name="Gaikwad K."/>
            <person name="Singh A."/>
            <person name="Dalal V."/>
            <person name="Srivastava S."/>
            <person name="Dixit A."/>
            <person name="Pal A.K."/>
            <person name="Ghazi I.A."/>
            <person name="Yadav M."/>
            <person name="Pandit A."/>
            <person name="Bhargava A."/>
            <person name="Sureshbabu K."/>
            <person name="Batra K."/>
            <person name="Sharma T.R."/>
            <person name="Mohapatra T."/>
            <person name="Singh N.K."/>
            <person name="Messing J."/>
            <person name="Nelson A.B."/>
            <person name="Fuks G."/>
            <person name="Kavchok S."/>
            <person name="Keizer G."/>
            <person name="Linton E."/>
            <person name="Llaca V."/>
            <person name="Song R."/>
            <person name="Tanyolac B."/>
            <person name="Young S."/>
            <person name="Ho-Il K."/>
            <person name="Hahn J.H."/>
            <person name="Sangsakoo G."/>
            <person name="Vanavichit A."/>
            <person name="de Mattos Luiz.A.T."/>
            <person name="Zimmer P.D."/>
            <person name="Malone G."/>
            <person name="Dellagostin O."/>
            <person name="de Oliveira A.C."/>
            <person name="Bevan M."/>
            <person name="Bancroft I."/>
            <person name="Minx P."/>
            <person name="Cordum H."/>
            <person name="Wilson R."/>
            <person name="Cheng Z."/>
            <person name="Jin W."/>
            <person name="Jiang J."/>
            <person name="Leong S.A."/>
            <person name="Iwama H."/>
            <person name="Gojobori T."/>
            <person name="Itoh T."/>
            <person name="Niimura Y."/>
            <person name="Fujii Y."/>
            <person name="Habara T."/>
            <person name="Sakai H."/>
            <person name="Sato Y."/>
            <person name="Wilson G."/>
            <person name="Kumar K."/>
            <person name="McCouch S."/>
            <person name="Juretic N."/>
            <person name="Hoen D."/>
            <person name="Wright S."/>
            <person name="Bruskiewich R."/>
            <person name="Bureau T."/>
            <person name="Miyao A."/>
            <person name="Hirochika H."/>
            <person name="Nishikawa T."/>
            <person name="Kadowaki K."/>
            <person name="Sugiura M."/>
            <person name="Burr B."/>
            <person name="Sasaki T."/>
        </authorList>
    </citation>
    <scope>NUCLEOTIDE SEQUENCE [LARGE SCALE GENOMIC DNA]</scope>
    <source>
        <strain evidence="4">cv. Nipponbare</strain>
    </source>
</reference>
<keyword evidence="4" id="KW-1185">Reference proteome</keyword>
<reference evidence="3 4" key="2">
    <citation type="journal article" date="2013" name="Plant Cell Physiol.">
        <title>Rice Annotation Project Database (RAP-DB): an integrative and interactive database for rice genomics.</title>
        <authorList>
            <person name="Sakai H."/>
            <person name="Lee S.S."/>
            <person name="Tanaka T."/>
            <person name="Numa H."/>
            <person name="Kim J."/>
            <person name="Kawahara Y."/>
            <person name="Wakimoto H."/>
            <person name="Yang C.C."/>
            <person name="Iwamoto M."/>
            <person name="Abe T."/>
            <person name="Yamada Y."/>
            <person name="Muto A."/>
            <person name="Inokuchi H."/>
            <person name="Ikemura T."/>
            <person name="Matsumoto T."/>
            <person name="Sasaki T."/>
            <person name="Itoh T."/>
        </authorList>
    </citation>
    <scope>NUCLEOTIDE SEQUENCE [LARGE SCALE GENOMIC DNA]</scope>
    <source>
        <strain evidence="4">cv. Nipponbare</strain>
    </source>
</reference>
<reference evidence="3 4" key="3">
    <citation type="journal article" date="2013" name="Rice">
        <title>Improvement of the Oryza sativa Nipponbare reference genome using next generation sequence and optical map data.</title>
        <authorList>
            <person name="Kawahara Y."/>
            <person name="de la Bastide M."/>
            <person name="Hamilton J.P."/>
            <person name="Kanamori H."/>
            <person name="McCombie W.R."/>
            <person name="Ouyang S."/>
            <person name="Schwartz D.C."/>
            <person name="Tanaka T."/>
            <person name="Wu J."/>
            <person name="Zhou S."/>
            <person name="Childs K.L."/>
            <person name="Davidson R.M."/>
            <person name="Lin H."/>
            <person name="Quesada-Ocampo L."/>
            <person name="Vaillancourt B."/>
            <person name="Sakai H."/>
            <person name="Lee S.S."/>
            <person name="Kim J."/>
            <person name="Numa H."/>
            <person name="Itoh T."/>
            <person name="Buell C.R."/>
            <person name="Matsumoto T."/>
        </authorList>
    </citation>
    <scope>NUCLEOTIDE SEQUENCE [LARGE SCALE GENOMIC DNA]</scope>
    <source>
        <strain evidence="4">cv. Nipponbare</strain>
    </source>
</reference>
<feature type="region of interest" description="Disordered" evidence="1">
    <location>
        <begin position="235"/>
        <end position="257"/>
    </location>
</feature>
<feature type="compositionally biased region" description="Low complexity" evidence="1">
    <location>
        <begin position="97"/>
        <end position="160"/>
    </location>
</feature>
<dbReference type="InParanoid" id="A0A0P0W8A0"/>
<gene>
    <name evidence="3" type="ordered locus">Os04g0298066</name>
    <name evidence="3" type="ORF">OSNPB_040298066</name>
</gene>
<name>A0A0P0W8A0_ORYSJ</name>
<feature type="compositionally biased region" description="Basic residues" evidence="1">
    <location>
        <begin position="247"/>
        <end position="257"/>
    </location>
</feature>
<dbReference type="PaxDb" id="39947-A0A0P0W8A0"/>
<dbReference type="EMBL" id="AP014960">
    <property type="protein sequence ID" value="BAS88453.1"/>
    <property type="molecule type" value="Genomic_DNA"/>
</dbReference>
<protein>
    <submittedName>
        <fullName evidence="3">Os04g0298066 protein</fullName>
    </submittedName>
</protein>
<dbReference type="Proteomes" id="UP000059680">
    <property type="component" value="Chromosome 4"/>
</dbReference>
<feature type="region of interest" description="Disordered" evidence="1">
    <location>
        <begin position="70"/>
        <end position="190"/>
    </location>
</feature>
<proteinExistence type="predicted"/>
<evidence type="ECO:0000256" key="1">
    <source>
        <dbReference type="SAM" id="MobiDB-lite"/>
    </source>
</evidence>
<dbReference type="AlphaFoldDB" id="A0A0P0W8A0"/>
<organism evidence="3 4">
    <name type="scientific">Oryza sativa subsp. japonica</name>
    <name type="common">Rice</name>
    <dbReference type="NCBI Taxonomy" id="39947"/>
    <lineage>
        <taxon>Eukaryota</taxon>
        <taxon>Viridiplantae</taxon>
        <taxon>Streptophyta</taxon>
        <taxon>Embryophyta</taxon>
        <taxon>Tracheophyta</taxon>
        <taxon>Spermatophyta</taxon>
        <taxon>Magnoliopsida</taxon>
        <taxon>Liliopsida</taxon>
        <taxon>Poales</taxon>
        <taxon>Poaceae</taxon>
        <taxon>BOP clade</taxon>
        <taxon>Oryzoideae</taxon>
        <taxon>Oryzeae</taxon>
        <taxon>Oryzinae</taxon>
        <taxon>Oryza</taxon>
        <taxon>Oryza sativa</taxon>
    </lineage>
</organism>